<dbReference type="CDD" id="cd14014">
    <property type="entry name" value="STKc_PknB_like"/>
    <property type="match status" value="1"/>
</dbReference>
<dbReference type="PROSITE" id="PS00108">
    <property type="entry name" value="PROTEIN_KINASE_ST"/>
    <property type="match status" value="1"/>
</dbReference>
<protein>
    <recommendedName>
        <fullName evidence="1">non-specific serine/threonine protein kinase</fullName>
        <ecNumber evidence="1">2.7.11.1</ecNumber>
    </recommendedName>
</protein>
<dbReference type="PROSITE" id="PS50011">
    <property type="entry name" value="PROTEIN_KINASE_DOM"/>
    <property type="match status" value="1"/>
</dbReference>
<organism evidence="10 11">
    <name type="scientific">Xylanimonas protaetiae</name>
    <dbReference type="NCBI Taxonomy" id="2509457"/>
    <lineage>
        <taxon>Bacteria</taxon>
        <taxon>Bacillati</taxon>
        <taxon>Actinomycetota</taxon>
        <taxon>Actinomycetes</taxon>
        <taxon>Micrococcales</taxon>
        <taxon>Promicromonosporaceae</taxon>
        <taxon>Xylanimonas</taxon>
    </lineage>
</organism>
<dbReference type="OrthoDB" id="9762169at2"/>
<dbReference type="InterPro" id="IPR000719">
    <property type="entry name" value="Prot_kinase_dom"/>
</dbReference>
<keyword evidence="11" id="KW-1185">Reference proteome</keyword>
<dbReference type="EC" id="2.7.11.1" evidence="1"/>
<keyword evidence="2 10" id="KW-0723">Serine/threonine-protein kinase</keyword>
<dbReference type="PANTHER" id="PTHR43289:SF6">
    <property type="entry name" value="SERINE_THREONINE-PROTEIN KINASE NEKL-3"/>
    <property type="match status" value="1"/>
</dbReference>
<evidence type="ECO:0000256" key="2">
    <source>
        <dbReference type="ARBA" id="ARBA00022527"/>
    </source>
</evidence>
<dbReference type="EMBL" id="CP035493">
    <property type="protein sequence ID" value="QAY69953.1"/>
    <property type="molecule type" value="Genomic_DNA"/>
</dbReference>
<keyword evidence="4 7" id="KW-0547">Nucleotide-binding</keyword>
<accession>A0A4P6F5C0</accession>
<gene>
    <name evidence="10" type="ORF">ET471_07850</name>
</gene>
<dbReference type="InterPro" id="IPR011009">
    <property type="entry name" value="Kinase-like_dom_sf"/>
</dbReference>
<keyword evidence="5 10" id="KW-0418">Kinase</keyword>
<keyword evidence="3" id="KW-0808">Transferase</keyword>
<dbReference type="Proteomes" id="UP000292118">
    <property type="component" value="Chromosome"/>
</dbReference>
<evidence type="ECO:0000256" key="7">
    <source>
        <dbReference type="PROSITE-ProRule" id="PRU10141"/>
    </source>
</evidence>
<feature type="region of interest" description="Disordered" evidence="8">
    <location>
        <begin position="441"/>
        <end position="465"/>
    </location>
</feature>
<dbReference type="InterPro" id="IPR008271">
    <property type="entry name" value="Ser/Thr_kinase_AS"/>
</dbReference>
<feature type="compositionally biased region" description="Low complexity" evidence="8">
    <location>
        <begin position="444"/>
        <end position="454"/>
    </location>
</feature>
<evidence type="ECO:0000313" key="10">
    <source>
        <dbReference type="EMBL" id="QAY69953.1"/>
    </source>
</evidence>
<dbReference type="GO" id="GO:0004674">
    <property type="term" value="F:protein serine/threonine kinase activity"/>
    <property type="evidence" value="ECO:0007669"/>
    <property type="project" value="UniProtKB-KW"/>
</dbReference>
<evidence type="ECO:0000259" key="9">
    <source>
        <dbReference type="PROSITE" id="PS50011"/>
    </source>
</evidence>
<dbReference type="KEGG" id="xya:ET471_07850"/>
<dbReference type="GO" id="GO:0005524">
    <property type="term" value="F:ATP binding"/>
    <property type="evidence" value="ECO:0007669"/>
    <property type="project" value="UniProtKB-UniRule"/>
</dbReference>
<name>A0A4P6F5C0_9MICO</name>
<dbReference type="SMART" id="SM00220">
    <property type="entry name" value="S_TKc"/>
    <property type="match status" value="1"/>
</dbReference>
<proteinExistence type="predicted"/>
<feature type="binding site" evidence="7">
    <location>
        <position position="45"/>
    </location>
    <ligand>
        <name>ATP</name>
        <dbReference type="ChEBI" id="CHEBI:30616"/>
    </ligand>
</feature>
<evidence type="ECO:0000256" key="8">
    <source>
        <dbReference type="SAM" id="MobiDB-lite"/>
    </source>
</evidence>
<dbReference type="AlphaFoldDB" id="A0A4P6F5C0"/>
<evidence type="ECO:0000313" key="11">
    <source>
        <dbReference type="Proteomes" id="UP000292118"/>
    </source>
</evidence>
<evidence type="ECO:0000256" key="3">
    <source>
        <dbReference type="ARBA" id="ARBA00022679"/>
    </source>
</evidence>
<sequence length="554" mass="57866">MSSKRAPSAPPHIDGFEYVSVIGSGGFSDVFLYQQLRPRRRVAVKVLLSERSASQAAAFEAEADLMATLSSHPSIVTMYGADIAADGRPYLAMEYCSRPNLGSRYRTERFSVAEALRVTIQVAGAVETAHRAGIIHRDIKPANILVTEYGHPALTDFGISSTLDDATRAEGMSIPWSPPEAFLDPPRTGVATDVWGLAATLYTLLAGRSPFEVPGGSNSTADLVARIESARLAPVGRSDVPVSLERILATALAKTATSRYATVLAFARALQHVQNELRLGVTPVDILDDSGQVKADDEADEADDEPGTRLRSVVAIEAQAPPLPAPTRRGPSGFAPGAGQVPADQVPAGQVPAGQVPAAQTGAPQIGAPARPVASSYVPTLAPVVAGWDARIEETVHRDAAPETEAPPAPEAAPARRRPAVVGAVALVAVAVVVGASLLHGEADPTTPADDTPTSRTVPQDNLGTLVPPVVGLTAGAPDGRRLTFTWQAPEQAADGDTFAWRQLSLTGDAPYQPVDGSSVTVEATAPGQVCVEVVVVRDGRFSYEPQQACGDVP</sequence>
<evidence type="ECO:0000256" key="4">
    <source>
        <dbReference type="ARBA" id="ARBA00022741"/>
    </source>
</evidence>
<dbReference type="RefSeq" id="WP_129187454.1">
    <property type="nucleotide sequence ID" value="NZ_CP035493.1"/>
</dbReference>
<reference evidence="10 11" key="1">
    <citation type="submission" date="2019-01" db="EMBL/GenBank/DDBJ databases">
        <title>Genome sequencing of strain FW10M-9.</title>
        <authorList>
            <person name="Heo J."/>
            <person name="Kim S.-J."/>
            <person name="Kim J.-S."/>
            <person name="Hong S.-B."/>
            <person name="Kwon S.-W."/>
        </authorList>
    </citation>
    <scope>NUCLEOTIDE SEQUENCE [LARGE SCALE GENOMIC DNA]</scope>
    <source>
        <strain evidence="10 11">FW10M-9</strain>
    </source>
</reference>
<dbReference type="Gene3D" id="1.10.510.10">
    <property type="entry name" value="Transferase(Phosphotransferase) domain 1"/>
    <property type="match status" value="1"/>
</dbReference>
<dbReference type="Pfam" id="PF00069">
    <property type="entry name" value="Pkinase"/>
    <property type="match status" value="1"/>
</dbReference>
<feature type="domain" description="Protein kinase" evidence="9">
    <location>
        <begin position="16"/>
        <end position="275"/>
    </location>
</feature>
<keyword evidence="6 7" id="KW-0067">ATP-binding</keyword>
<evidence type="ECO:0000256" key="6">
    <source>
        <dbReference type="ARBA" id="ARBA00022840"/>
    </source>
</evidence>
<dbReference type="InterPro" id="IPR017441">
    <property type="entry name" value="Protein_kinase_ATP_BS"/>
</dbReference>
<dbReference type="PANTHER" id="PTHR43289">
    <property type="entry name" value="MITOGEN-ACTIVATED PROTEIN KINASE KINASE KINASE 20-RELATED"/>
    <property type="match status" value="1"/>
</dbReference>
<dbReference type="PROSITE" id="PS00107">
    <property type="entry name" value="PROTEIN_KINASE_ATP"/>
    <property type="match status" value="1"/>
</dbReference>
<dbReference type="SUPFAM" id="SSF56112">
    <property type="entry name" value="Protein kinase-like (PK-like)"/>
    <property type="match status" value="1"/>
</dbReference>
<evidence type="ECO:0000256" key="5">
    <source>
        <dbReference type="ARBA" id="ARBA00022777"/>
    </source>
</evidence>
<evidence type="ECO:0000256" key="1">
    <source>
        <dbReference type="ARBA" id="ARBA00012513"/>
    </source>
</evidence>